<evidence type="ECO:0000256" key="2">
    <source>
        <dbReference type="SAM" id="Phobius"/>
    </source>
</evidence>
<dbReference type="PANTHER" id="PTHR36842">
    <property type="entry name" value="PROTEIN TOLB HOMOLOG"/>
    <property type="match status" value="1"/>
</dbReference>
<dbReference type="InterPro" id="IPR011042">
    <property type="entry name" value="6-blade_b-propeller_TolB-like"/>
</dbReference>
<dbReference type="RefSeq" id="WP_075073174.1">
    <property type="nucleotide sequence ID" value="NZ_DF967972.1"/>
</dbReference>
<feature type="domain" description="Zinc-ribbon" evidence="3">
    <location>
        <begin position="3"/>
        <end position="24"/>
    </location>
</feature>
<name>A0A0S7B9B9_9CHLR</name>
<dbReference type="EMBL" id="DF967972">
    <property type="protein sequence ID" value="GAP13870.1"/>
    <property type="molecule type" value="Genomic_DNA"/>
</dbReference>
<dbReference type="SUPFAM" id="SSF69304">
    <property type="entry name" value="Tricorn protease N-terminal domain"/>
    <property type="match status" value="1"/>
</dbReference>
<evidence type="ECO:0000313" key="4">
    <source>
        <dbReference type="EMBL" id="GAP13870.1"/>
    </source>
</evidence>
<evidence type="ECO:0000256" key="1">
    <source>
        <dbReference type="ARBA" id="ARBA00009820"/>
    </source>
</evidence>
<dbReference type="Pfam" id="PF13240">
    <property type="entry name" value="Zn_Ribbon_1"/>
    <property type="match status" value="1"/>
</dbReference>
<feature type="transmembrane region" description="Helical" evidence="2">
    <location>
        <begin position="41"/>
        <end position="61"/>
    </location>
</feature>
<dbReference type="Gene3D" id="2.120.10.30">
    <property type="entry name" value="TolB, C-terminal domain"/>
    <property type="match status" value="2"/>
</dbReference>
<sequence>MICPQCGFENEAGQETCSNCGASLIVKQPEITPEKKAHTSIWGWVVAVLIVGLVAAALFIFKGQGTGEKKPMLYAVLSDQAVPFSQIGVLEQSGKKATPLGGGSTSLAIAPYSIRSGHSYLSSTGQLALFADADLTGGGKLLLTNVQDGVSNTATEAPLPLTVAGNFQSFSPDGQYFGYTSIATSGATLNAIVVNNQAATVMIAENMILSEILPDSRHFLAYSLDPTTGNPAALVSVAIPSGEQTVLFTPESSEDVLSGADIVSPDNSIYFVLQKNGSVYIYHMGLDGSNPKVVYTFKQPISFFGVMSIMPDQKSLLVMDANEAATGYDLYKINPDDLSVTQLASNVYGEFFSEAIFLHQMYGEMAVTFSPDGKHMAYMVSENDTLSLYVSDLSGQPGTLIASGQNAYSYAFTPDSDKLIYVQYAESGQMTGNLSSADFSGASTQLDGDVTSFNFQNGKLIYFSAPTADQTTSTLYESGLDGKNKTEILSAQPGYWVFLKLPE</sequence>
<dbReference type="PANTHER" id="PTHR36842:SF1">
    <property type="entry name" value="PROTEIN TOLB"/>
    <property type="match status" value="1"/>
</dbReference>
<organism evidence="4">
    <name type="scientific">Longilinea arvoryzae</name>
    <dbReference type="NCBI Taxonomy" id="360412"/>
    <lineage>
        <taxon>Bacteria</taxon>
        <taxon>Bacillati</taxon>
        <taxon>Chloroflexota</taxon>
        <taxon>Anaerolineae</taxon>
        <taxon>Anaerolineales</taxon>
        <taxon>Anaerolineaceae</taxon>
        <taxon>Longilinea</taxon>
    </lineage>
</organism>
<dbReference type="Pfam" id="PF07676">
    <property type="entry name" value="PD40"/>
    <property type="match status" value="1"/>
</dbReference>
<keyword evidence="2" id="KW-0472">Membrane</keyword>
<keyword evidence="5" id="KW-1185">Reference proteome</keyword>
<keyword evidence="2" id="KW-1133">Transmembrane helix</keyword>
<accession>A0A0S7B9B9</accession>
<dbReference type="AlphaFoldDB" id="A0A0S7B9B9"/>
<dbReference type="Proteomes" id="UP000055060">
    <property type="component" value="Unassembled WGS sequence"/>
</dbReference>
<reference evidence="4" key="1">
    <citation type="submission" date="2015-07" db="EMBL/GenBank/DDBJ databases">
        <title>Draft Genome Sequences of Anaerolinea thermolimosa IMO-1, Bellilinea caldifistulae GOMI-1, Leptolinea tardivitalis YMTK-2, Levilinea saccharolytica KIBI-1,Longilinea arvoryzae KOME-1, Previously Described as Members of the Anaerolineaceae (Chloroflexi).</title>
        <authorList>
            <person name="Sekiguchi Y."/>
            <person name="Ohashi A."/>
            <person name="Matsuura N."/>
            <person name="Tourlousse M.D."/>
        </authorList>
    </citation>
    <scope>NUCLEOTIDE SEQUENCE [LARGE SCALE GENOMIC DNA]</scope>
    <source>
        <strain evidence="4">KOME-1</strain>
    </source>
</reference>
<keyword evidence="2" id="KW-0812">Transmembrane</keyword>
<comment type="similarity">
    <text evidence="1">Belongs to the TolB family.</text>
</comment>
<proteinExistence type="inferred from homology"/>
<evidence type="ECO:0000259" key="3">
    <source>
        <dbReference type="Pfam" id="PF13240"/>
    </source>
</evidence>
<dbReference type="InterPro" id="IPR011659">
    <property type="entry name" value="WD40"/>
</dbReference>
<protein>
    <submittedName>
        <fullName evidence="4">Periplasmic component of the Tol biopolymer transport system</fullName>
    </submittedName>
</protein>
<dbReference type="STRING" id="360412.LARV_01629"/>
<dbReference type="InterPro" id="IPR026870">
    <property type="entry name" value="Zinc_ribbon_dom"/>
</dbReference>
<gene>
    <name evidence="4" type="ORF">LARV_01629</name>
</gene>
<evidence type="ECO:0000313" key="5">
    <source>
        <dbReference type="Proteomes" id="UP000055060"/>
    </source>
</evidence>